<dbReference type="Gene3D" id="3.20.20.450">
    <property type="entry name" value="EAL domain"/>
    <property type="match status" value="1"/>
</dbReference>
<gene>
    <name evidence="3" type="ORF">Q8A70_06975</name>
</gene>
<dbReference type="Proteomes" id="UP001230156">
    <property type="component" value="Unassembled WGS sequence"/>
</dbReference>
<evidence type="ECO:0000313" key="3">
    <source>
        <dbReference type="EMBL" id="MDQ7247402.1"/>
    </source>
</evidence>
<dbReference type="PROSITE" id="PS50042">
    <property type="entry name" value="CNMP_BINDING_3"/>
    <property type="match status" value="1"/>
</dbReference>
<evidence type="ECO:0000313" key="4">
    <source>
        <dbReference type="Proteomes" id="UP001230156"/>
    </source>
</evidence>
<proteinExistence type="predicted"/>
<dbReference type="SUPFAM" id="SSF141868">
    <property type="entry name" value="EAL domain-like"/>
    <property type="match status" value="1"/>
</dbReference>
<dbReference type="CDD" id="cd00038">
    <property type="entry name" value="CAP_ED"/>
    <property type="match status" value="1"/>
</dbReference>
<reference evidence="4" key="1">
    <citation type="submission" date="2023-08" db="EMBL/GenBank/DDBJ databases">
        <title>Rhodospirillaceae gen. nov., a novel taxon isolated from the Yangtze River Yuezi River estuary sludge.</title>
        <authorList>
            <person name="Ruan L."/>
        </authorList>
    </citation>
    <scope>NUCLEOTIDE SEQUENCE [LARGE SCALE GENOMIC DNA]</scope>
    <source>
        <strain evidence="4">R-7</strain>
    </source>
</reference>
<dbReference type="InterPro" id="IPR000595">
    <property type="entry name" value="cNMP-bd_dom"/>
</dbReference>
<dbReference type="Gene3D" id="2.60.120.10">
    <property type="entry name" value="Jelly Rolls"/>
    <property type="match status" value="1"/>
</dbReference>
<dbReference type="InterPro" id="IPR050706">
    <property type="entry name" value="Cyclic-di-GMP_PDE-like"/>
</dbReference>
<feature type="domain" description="Cyclic nucleotide-binding" evidence="1">
    <location>
        <begin position="1"/>
        <end position="108"/>
    </location>
</feature>
<feature type="domain" description="EAL" evidence="2">
    <location>
        <begin position="143"/>
        <end position="399"/>
    </location>
</feature>
<protein>
    <submittedName>
        <fullName evidence="3">EAL domain-containing protein</fullName>
    </submittedName>
</protein>
<dbReference type="PROSITE" id="PS50883">
    <property type="entry name" value="EAL"/>
    <property type="match status" value="1"/>
</dbReference>
<dbReference type="CDD" id="cd01948">
    <property type="entry name" value="EAL"/>
    <property type="match status" value="1"/>
</dbReference>
<dbReference type="Pfam" id="PF00563">
    <property type="entry name" value="EAL"/>
    <property type="match status" value="1"/>
</dbReference>
<name>A0ABU0YI63_9PROT</name>
<dbReference type="EMBL" id="JAUYVI010000002">
    <property type="protein sequence ID" value="MDQ7247402.1"/>
    <property type="molecule type" value="Genomic_DNA"/>
</dbReference>
<dbReference type="InterPro" id="IPR035919">
    <property type="entry name" value="EAL_sf"/>
</dbReference>
<evidence type="ECO:0000259" key="2">
    <source>
        <dbReference type="PROSITE" id="PS50883"/>
    </source>
</evidence>
<dbReference type="SMART" id="SM00052">
    <property type="entry name" value="EAL"/>
    <property type="match status" value="1"/>
</dbReference>
<dbReference type="SMART" id="SM00100">
    <property type="entry name" value="cNMP"/>
    <property type="match status" value="1"/>
</dbReference>
<dbReference type="InterPro" id="IPR001633">
    <property type="entry name" value="EAL_dom"/>
</dbReference>
<sequence length="406" mass="44501">MSEGIFRRVYPAGAQIFHEGELGDFAFIIERGEIEISVGSGDMKEVLAIIGPGELFGELAALDGYARSANAVALTECELILISQEQIRHRVNSGDEIVALLLRSVLRSYRGDRRNITGWSDTGMPSLDVFASGPDGHSRAVAKLRLENELKQALARNEFELYFQPLVYLADETLSGFEALIRWNSPLRGPVGPDQFLRLAEEAGLMIAIGHWVVGAAVRKFATFQHAFGSARDLFIAINVTKHYLHDPQFLEDLAAGADACGLKPKQIKIELTESVLIDDTEGAITWIKRCKQLGFRVSIDDFGTGYSSLGYLHRLPVDELKIDKSFVETMIIDHRSMAVVKAIVGLADGLDLDVVAEGIETKEQAEVLRELGCVYGQGYRFARPLTADQVMSSIAGEATKARSAG</sequence>
<keyword evidence="4" id="KW-1185">Reference proteome</keyword>
<dbReference type="PANTHER" id="PTHR33121">
    <property type="entry name" value="CYCLIC DI-GMP PHOSPHODIESTERASE PDEF"/>
    <property type="match status" value="1"/>
</dbReference>
<dbReference type="Pfam" id="PF00027">
    <property type="entry name" value="cNMP_binding"/>
    <property type="match status" value="1"/>
</dbReference>
<dbReference type="InterPro" id="IPR018490">
    <property type="entry name" value="cNMP-bd_dom_sf"/>
</dbReference>
<comment type="caution">
    <text evidence="3">The sequence shown here is derived from an EMBL/GenBank/DDBJ whole genome shotgun (WGS) entry which is preliminary data.</text>
</comment>
<dbReference type="InterPro" id="IPR014710">
    <property type="entry name" value="RmlC-like_jellyroll"/>
</dbReference>
<evidence type="ECO:0000259" key="1">
    <source>
        <dbReference type="PROSITE" id="PS50042"/>
    </source>
</evidence>
<accession>A0ABU0YI63</accession>
<dbReference type="SUPFAM" id="SSF51206">
    <property type="entry name" value="cAMP-binding domain-like"/>
    <property type="match status" value="1"/>
</dbReference>
<dbReference type="PANTHER" id="PTHR33121:SF70">
    <property type="entry name" value="SIGNALING PROTEIN YKOW"/>
    <property type="match status" value="1"/>
</dbReference>
<dbReference type="RefSeq" id="WP_379954803.1">
    <property type="nucleotide sequence ID" value="NZ_JAUYVI010000002.1"/>
</dbReference>
<organism evidence="3 4">
    <name type="scientific">Dongia sedimenti</name>
    <dbReference type="NCBI Taxonomy" id="3064282"/>
    <lineage>
        <taxon>Bacteria</taxon>
        <taxon>Pseudomonadati</taxon>
        <taxon>Pseudomonadota</taxon>
        <taxon>Alphaproteobacteria</taxon>
        <taxon>Rhodospirillales</taxon>
        <taxon>Dongiaceae</taxon>
        <taxon>Dongia</taxon>
    </lineage>
</organism>